<name>A0A832WFW7_9EURY</name>
<protein>
    <submittedName>
        <fullName evidence="2">Helix-turn-helix domain-containing protein</fullName>
    </submittedName>
</protein>
<dbReference type="EMBL" id="DUJR01000007">
    <property type="protein sequence ID" value="HII59315.1"/>
    <property type="molecule type" value="Genomic_DNA"/>
</dbReference>
<feature type="domain" description="Resolvase HTH" evidence="1">
    <location>
        <begin position="63"/>
        <end position="100"/>
    </location>
</feature>
<comment type="caution">
    <text evidence="2">The sequence shown here is derived from an EMBL/GenBank/DDBJ whole genome shotgun (WGS) entry which is preliminary data.</text>
</comment>
<evidence type="ECO:0000313" key="2">
    <source>
        <dbReference type="EMBL" id="HII59315.1"/>
    </source>
</evidence>
<dbReference type="Pfam" id="PF02796">
    <property type="entry name" value="HTH_7"/>
    <property type="match status" value="1"/>
</dbReference>
<dbReference type="RefSeq" id="WP_010870274.1">
    <property type="nucleotide sequence ID" value="NC_000909.1"/>
</dbReference>
<sequence length="169" mass="20167">MIEIKISKIPRWDEINKIVKLREKDLVLLKLPKSVYEHPKMAYKLEYLKKKGIFIEVENAKRGRKRKVDDETVKKIHELIIEGYSVREIGNILGIGKSTVWDYAKDCIKELKLERFKKLVWEYREYLINKGKYSPSLQVLFLELEATVDYDLEKAKKILEDIIKHVKEF</sequence>
<evidence type="ECO:0000259" key="1">
    <source>
        <dbReference type="Pfam" id="PF02796"/>
    </source>
</evidence>
<dbReference type="InterPro" id="IPR009057">
    <property type="entry name" value="Homeodomain-like_sf"/>
</dbReference>
<dbReference type="InterPro" id="IPR006120">
    <property type="entry name" value="Resolvase_HTH_dom"/>
</dbReference>
<gene>
    <name evidence="2" type="ORF">HA335_01850</name>
</gene>
<proteinExistence type="predicted"/>
<evidence type="ECO:0000313" key="3">
    <source>
        <dbReference type="Proteomes" id="UP000645676"/>
    </source>
</evidence>
<dbReference type="SUPFAM" id="SSF46689">
    <property type="entry name" value="Homeodomain-like"/>
    <property type="match status" value="1"/>
</dbReference>
<organism evidence="2 3">
    <name type="scientific">Methanocaldococcus jannaschii</name>
    <dbReference type="NCBI Taxonomy" id="2190"/>
    <lineage>
        <taxon>Archaea</taxon>
        <taxon>Methanobacteriati</taxon>
        <taxon>Methanobacteriota</taxon>
        <taxon>Methanomada group</taxon>
        <taxon>Methanococci</taxon>
        <taxon>Methanococcales</taxon>
        <taxon>Methanocaldococcaceae</taxon>
        <taxon>Methanocaldococcus</taxon>
    </lineage>
</organism>
<dbReference type="GO" id="GO:0003677">
    <property type="term" value="F:DNA binding"/>
    <property type="evidence" value="ECO:0007669"/>
    <property type="project" value="InterPro"/>
</dbReference>
<accession>A0A832WFW7</accession>
<dbReference type="AlphaFoldDB" id="A0A832WFW7"/>
<dbReference type="GO" id="GO:0000150">
    <property type="term" value="F:DNA strand exchange activity"/>
    <property type="evidence" value="ECO:0007669"/>
    <property type="project" value="InterPro"/>
</dbReference>
<dbReference type="Proteomes" id="UP000645676">
    <property type="component" value="Unassembled WGS sequence"/>
</dbReference>
<dbReference type="Gene3D" id="1.10.10.60">
    <property type="entry name" value="Homeodomain-like"/>
    <property type="match status" value="1"/>
</dbReference>
<reference evidence="2" key="1">
    <citation type="journal article" date="2020" name="bioRxiv">
        <title>A rank-normalized archaeal taxonomy based on genome phylogeny resolves widespread incomplete and uneven classifications.</title>
        <authorList>
            <person name="Rinke C."/>
            <person name="Chuvochina M."/>
            <person name="Mussig A.J."/>
            <person name="Chaumeil P.-A."/>
            <person name="Waite D.W."/>
            <person name="Whitman W.B."/>
            <person name="Parks D.H."/>
            <person name="Hugenholtz P."/>
        </authorList>
    </citation>
    <scope>NUCLEOTIDE SEQUENCE</scope>
    <source>
        <strain evidence="2">UBA8849</strain>
    </source>
</reference>
<dbReference type="OMA" id="KSVYEYM"/>